<dbReference type="Pfam" id="PF20700">
    <property type="entry name" value="Mutator"/>
    <property type="match status" value="1"/>
</dbReference>
<dbReference type="PANTHER" id="PTHR31751">
    <property type="entry name" value="SI:CH211-108C17.2-RELATED-RELATED"/>
    <property type="match status" value="1"/>
</dbReference>
<name>A0A914DJR9_9BILA</name>
<feature type="domain" description="Mutator-like transposase" evidence="1">
    <location>
        <begin position="32"/>
        <end position="203"/>
    </location>
</feature>
<organism evidence="2 3">
    <name type="scientific">Acrobeloides nanus</name>
    <dbReference type="NCBI Taxonomy" id="290746"/>
    <lineage>
        <taxon>Eukaryota</taxon>
        <taxon>Metazoa</taxon>
        <taxon>Ecdysozoa</taxon>
        <taxon>Nematoda</taxon>
        <taxon>Chromadorea</taxon>
        <taxon>Rhabditida</taxon>
        <taxon>Tylenchina</taxon>
        <taxon>Cephalobomorpha</taxon>
        <taxon>Cephaloboidea</taxon>
        <taxon>Cephalobidae</taxon>
        <taxon>Acrobeloides</taxon>
    </lineage>
</organism>
<evidence type="ECO:0000259" key="1">
    <source>
        <dbReference type="Pfam" id="PF20700"/>
    </source>
</evidence>
<dbReference type="Proteomes" id="UP000887540">
    <property type="component" value="Unplaced"/>
</dbReference>
<keyword evidence="2" id="KW-1185">Reference proteome</keyword>
<sequence length="545" mass="62387">MAEDEFMEWENNANESDEVQEITEKKPIFVLVEIAQLEKLLQRCHECGRLPGGYRTGLPRNINWIQTGSNLTAHYRCSCKQKCSWSTQSYIDGTETRVGNVALVAAAHASSIGYADLSSMFNAAHIPIMKKRSFISLSHHFVFPTIEDKYYQMIADLKTSLNGPLSISLDGQYDSPGFSAELCAVTAIEETSKKVIGIACVNKKEVEGVSGRMELAGVKKVLESLERTHQLESITLDKHLQVVAFLKKEGYSYYFDPWHQLKSMKKEIKKNLKECKTEEEKEELKNLGRRFITHIYTVVERAHRETIKEEVFGFFLHVIGQHQWEAGRMKDIIPIGATNVGKKFSEHESFSTILRCQHQDRLTTQSPPLDPSSKAYRLVLSIACKTGFINDLERLKYGNFTSYVESFHSVAIHYRPKRIYFPPKGFEIRTMLAAIAFNENREAEERGERTIKEVYMTYSKSKGEMTRKCKKGPIVEAWKNEIVKKTIERKKNHGPGLPLSEDDMDDGIDLLVDHLEDVLNFDDMNDDEVLAEEFFVDDELNNLNI</sequence>
<dbReference type="WBParaSite" id="ACRNAN_scaffold2950.g13510.t1">
    <property type="protein sequence ID" value="ACRNAN_scaffold2950.g13510.t1"/>
    <property type="gene ID" value="ACRNAN_scaffold2950.g13510"/>
</dbReference>
<accession>A0A914DJR9</accession>
<evidence type="ECO:0000313" key="2">
    <source>
        <dbReference type="Proteomes" id="UP000887540"/>
    </source>
</evidence>
<dbReference type="AlphaFoldDB" id="A0A914DJR9"/>
<proteinExistence type="predicted"/>
<evidence type="ECO:0000313" key="3">
    <source>
        <dbReference type="WBParaSite" id="ACRNAN_scaffold2950.g13510.t1"/>
    </source>
</evidence>
<reference evidence="3" key="1">
    <citation type="submission" date="2022-11" db="UniProtKB">
        <authorList>
            <consortium name="WormBaseParasite"/>
        </authorList>
    </citation>
    <scope>IDENTIFICATION</scope>
</reference>
<protein>
    <recommendedName>
        <fullName evidence="1">Mutator-like transposase domain-containing protein</fullName>
    </recommendedName>
</protein>
<dbReference type="PANTHER" id="PTHR31751:SF42">
    <property type="entry name" value="PROTEIN CBG10204"/>
    <property type="match status" value="1"/>
</dbReference>
<dbReference type="InterPro" id="IPR049012">
    <property type="entry name" value="Mutator_transp_dom"/>
</dbReference>